<comment type="similarity">
    <text evidence="1">Belongs to the bacterial solute-binding protein 8 family.</text>
</comment>
<dbReference type="PANTHER" id="PTHR30535">
    <property type="entry name" value="VITAMIN B12-BINDING PROTEIN"/>
    <property type="match status" value="1"/>
</dbReference>
<proteinExistence type="inferred from homology"/>
<evidence type="ECO:0000256" key="1">
    <source>
        <dbReference type="ARBA" id="ARBA00008814"/>
    </source>
</evidence>
<organism evidence="3 4">
    <name type="scientific">Streptomyces chrestomyceticus JCM 4735</name>
    <dbReference type="NCBI Taxonomy" id="1306181"/>
    <lineage>
        <taxon>Bacteria</taxon>
        <taxon>Bacillati</taxon>
        <taxon>Actinomycetota</taxon>
        <taxon>Actinomycetes</taxon>
        <taxon>Kitasatosporales</taxon>
        <taxon>Streptomycetaceae</taxon>
        <taxon>Streptomyces</taxon>
    </lineage>
</organism>
<dbReference type="PROSITE" id="PS50983">
    <property type="entry name" value="FE_B12_PBP"/>
    <property type="match status" value="1"/>
</dbReference>
<dbReference type="InterPro" id="IPR050902">
    <property type="entry name" value="ABC_Transporter_SBP"/>
</dbReference>
<feature type="domain" description="Fe/B12 periplasmic-binding" evidence="2">
    <location>
        <begin position="81"/>
        <end position="371"/>
    </location>
</feature>
<comment type="caution">
    <text evidence="3">The sequence shown here is derived from an EMBL/GenBank/DDBJ whole genome shotgun (WGS) entry which is preliminary data.</text>
</comment>
<dbReference type="InterPro" id="IPR002491">
    <property type="entry name" value="ABC_transptr_periplasmic_BD"/>
</dbReference>
<evidence type="ECO:0000313" key="3">
    <source>
        <dbReference type="EMBL" id="GCD38041.1"/>
    </source>
</evidence>
<accession>A0A7U9L044</accession>
<dbReference type="SUPFAM" id="SSF53807">
    <property type="entry name" value="Helical backbone' metal receptor"/>
    <property type="match status" value="1"/>
</dbReference>
<dbReference type="PANTHER" id="PTHR30535:SF7">
    <property type="entry name" value="IRON(III) DICITRATE-BINDING PROTEIN"/>
    <property type="match status" value="1"/>
</dbReference>
<evidence type="ECO:0000313" key="4">
    <source>
        <dbReference type="Proteomes" id="UP000287830"/>
    </source>
</evidence>
<dbReference type="Gene3D" id="3.40.50.1980">
    <property type="entry name" value="Nitrogenase molybdenum iron protein domain"/>
    <property type="match status" value="2"/>
</dbReference>
<keyword evidence="3" id="KW-0449">Lipoprotein</keyword>
<sequence length="393" mass="40310">MRPRMDLVEPVAGSRPARCGRSVAAVAGVLAVAALVSGCGGADGRTAAGAADGQSGGAGGYPVTVTDCDGRRTTFSEAPRKIVTSNAASLEMLLRLGAGDRVFGTGFPPGKGALPPELDARAQRVPVLGKTVIPKEKLLGSGADVYIDTFASMGAMGGAAAGPTEEEFAAAGIKHVYLASTACAPRKKVPQQDLSAVEGDIRRLGQLTGTSRRAVHLVAEMEKKVSSVRTALADVPAAQRPSYFFFDFDAGTKQPVAVCNRQVANAVLTEAGAQNVFADCASDFRPVSWEDVVAKNPDWIQLGVRNRGSAAATEKAFDEAAKFLREFPATAGLRAVREGKFLRIGSEQTTIAGVGNADTVRRIAATLYPDRLAGAGAGAGAGAAAGTGSRAGH</sequence>
<dbReference type="AlphaFoldDB" id="A0A7U9L044"/>
<name>A0A7U9L044_9ACTN</name>
<dbReference type="Proteomes" id="UP000287830">
    <property type="component" value="Unassembled WGS sequence"/>
</dbReference>
<dbReference type="EMBL" id="BHZC01000001">
    <property type="protein sequence ID" value="GCD38041.1"/>
    <property type="molecule type" value="Genomic_DNA"/>
</dbReference>
<reference evidence="3 4" key="1">
    <citation type="submission" date="2018-11" db="EMBL/GenBank/DDBJ databases">
        <title>Whole genome sequence of Streptomyces chrestomyceticus NBRC 13444(T).</title>
        <authorList>
            <person name="Komaki H."/>
            <person name="Tamura T."/>
        </authorList>
    </citation>
    <scope>NUCLEOTIDE SEQUENCE [LARGE SCALE GENOMIC DNA]</scope>
    <source>
        <strain evidence="3 4">NBRC 13444</strain>
    </source>
</reference>
<evidence type="ECO:0000259" key="2">
    <source>
        <dbReference type="PROSITE" id="PS50983"/>
    </source>
</evidence>
<protein>
    <submittedName>
        <fullName evidence="3">Lipoprotein</fullName>
    </submittedName>
</protein>
<dbReference type="Pfam" id="PF01497">
    <property type="entry name" value="Peripla_BP_2"/>
    <property type="match status" value="1"/>
</dbReference>
<gene>
    <name evidence="3" type="ORF">OEIGOIKO_05851</name>
</gene>